<dbReference type="InterPro" id="IPR013096">
    <property type="entry name" value="Cupin_2"/>
</dbReference>
<proteinExistence type="predicted"/>
<dbReference type="EMBL" id="JBHUCP010000046">
    <property type="protein sequence ID" value="MFD1534869.1"/>
    <property type="molecule type" value="Genomic_DNA"/>
</dbReference>
<evidence type="ECO:0000259" key="1">
    <source>
        <dbReference type="Pfam" id="PF07883"/>
    </source>
</evidence>
<sequence>MSEGVQVDGFVRHRGGPDGSGLLLSSVNVPQIQNCLGVATVPEGVALDVETAHSTGEVMYVAAGSGELRKRGEPIAFRQGDAIFIPAGEWHSLANTGVGDLVSVFSFPYPGRPVSESRPAGTGEA</sequence>
<keyword evidence="3" id="KW-1185">Reference proteome</keyword>
<dbReference type="Pfam" id="PF07883">
    <property type="entry name" value="Cupin_2"/>
    <property type="match status" value="1"/>
</dbReference>
<comment type="caution">
    <text evidence="2">The sequence shown here is derived from an EMBL/GenBank/DDBJ whole genome shotgun (WGS) entry which is preliminary data.</text>
</comment>
<reference evidence="3" key="1">
    <citation type="journal article" date="2019" name="Int. J. Syst. Evol. Microbiol.">
        <title>The Global Catalogue of Microorganisms (GCM) 10K type strain sequencing project: providing services to taxonomists for standard genome sequencing and annotation.</title>
        <authorList>
            <consortium name="The Broad Institute Genomics Platform"/>
            <consortium name="The Broad Institute Genome Sequencing Center for Infectious Disease"/>
            <person name="Wu L."/>
            <person name="Ma J."/>
        </authorList>
    </citation>
    <scope>NUCLEOTIDE SEQUENCE [LARGE SCALE GENOMIC DNA]</scope>
    <source>
        <strain evidence="3">JCM 12165</strain>
    </source>
</reference>
<dbReference type="Proteomes" id="UP001597145">
    <property type="component" value="Unassembled WGS sequence"/>
</dbReference>
<protein>
    <submittedName>
        <fullName evidence="2">Cupin domain-containing protein</fullName>
    </submittedName>
</protein>
<evidence type="ECO:0000313" key="3">
    <source>
        <dbReference type="Proteomes" id="UP001597145"/>
    </source>
</evidence>
<dbReference type="RefSeq" id="WP_379660097.1">
    <property type="nucleotide sequence ID" value="NZ_JBHUCP010000046.1"/>
</dbReference>
<organism evidence="2 3">
    <name type="scientific">Pseudonocardia aurantiaca</name>
    <dbReference type="NCBI Taxonomy" id="75290"/>
    <lineage>
        <taxon>Bacteria</taxon>
        <taxon>Bacillati</taxon>
        <taxon>Actinomycetota</taxon>
        <taxon>Actinomycetes</taxon>
        <taxon>Pseudonocardiales</taxon>
        <taxon>Pseudonocardiaceae</taxon>
        <taxon>Pseudonocardia</taxon>
    </lineage>
</organism>
<dbReference type="Gene3D" id="2.60.120.10">
    <property type="entry name" value="Jelly Rolls"/>
    <property type="match status" value="1"/>
</dbReference>
<dbReference type="InterPro" id="IPR014710">
    <property type="entry name" value="RmlC-like_jellyroll"/>
</dbReference>
<evidence type="ECO:0000313" key="2">
    <source>
        <dbReference type="EMBL" id="MFD1534869.1"/>
    </source>
</evidence>
<dbReference type="InterPro" id="IPR011051">
    <property type="entry name" value="RmlC_Cupin_sf"/>
</dbReference>
<accession>A0ABW4FXM1</accession>
<feature type="domain" description="Cupin type-2" evidence="1">
    <location>
        <begin position="39"/>
        <end position="102"/>
    </location>
</feature>
<name>A0ABW4FXM1_9PSEU</name>
<dbReference type="SUPFAM" id="SSF51182">
    <property type="entry name" value="RmlC-like cupins"/>
    <property type="match status" value="1"/>
</dbReference>
<gene>
    <name evidence="2" type="ORF">ACFSCY_36195</name>
</gene>